<feature type="compositionally biased region" description="Basic residues" evidence="1">
    <location>
        <begin position="90"/>
        <end position="108"/>
    </location>
</feature>
<dbReference type="EMBL" id="CP012525">
    <property type="protein sequence ID" value="ALC44580.1"/>
    <property type="molecule type" value="Genomic_DNA"/>
</dbReference>
<keyword evidence="2" id="KW-0732">Signal</keyword>
<feature type="region of interest" description="Disordered" evidence="1">
    <location>
        <begin position="23"/>
        <end position="49"/>
    </location>
</feature>
<gene>
    <name evidence="3" type="ORF">Dbus_chr3Lg1746</name>
</gene>
<dbReference type="Proteomes" id="UP000494163">
    <property type="component" value="Chromosome 3L"/>
</dbReference>
<evidence type="ECO:0000313" key="4">
    <source>
        <dbReference type="Proteomes" id="UP000494163"/>
    </source>
</evidence>
<evidence type="ECO:0000313" key="3">
    <source>
        <dbReference type="EMBL" id="ALC44580.1"/>
    </source>
</evidence>
<name>A0A0M4EQL2_DROBS</name>
<proteinExistence type="predicted"/>
<feature type="chain" id="PRO_5005793881" evidence="2">
    <location>
        <begin position="19"/>
        <end position="108"/>
    </location>
</feature>
<dbReference type="AlphaFoldDB" id="A0A0M4EQL2"/>
<organism evidence="3 4">
    <name type="scientific">Drosophila busckii</name>
    <name type="common">Fruit fly</name>
    <dbReference type="NCBI Taxonomy" id="30019"/>
    <lineage>
        <taxon>Eukaryota</taxon>
        <taxon>Metazoa</taxon>
        <taxon>Ecdysozoa</taxon>
        <taxon>Arthropoda</taxon>
        <taxon>Hexapoda</taxon>
        <taxon>Insecta</taxon>
        <taxon>Pterygota</taxon>
        <taxon>Neoptera</taxon>
        <taxon>Endopterygota</taxon>
        <taxon>Diptera</taxon>
        <taxon>Brachycera</taxon>
        <taxon>Muscomorpha</taxon>
        <taxon>Ephydroidea</taxon>
        <taxon>Drosophilidae</taxon>
        <taxon>Drosophila</taxon>
    </lineage>
</organism>
<feature type="signal peptide" evidence="2">
    <location>
        <begin position="1"/>
        <end position="18"/>
    </location>
</feature>
<feature type="region of interest" description="Disordered" evidence="1">
    <location>
        <begin position="88"/>
        <end position="108"/>
    </location>
</feature>
<evidence type="ECO:0000256" key="2">
    <source>
        <dbReference type="SAM" id="SignalP"/>
    </source>
</evidence>
<accession>A0A0M4EQL2</accession>
<protein>
    <submittedName>
        <fullName evidence="3">Maker739</fullName>
    </submittedName>
</protein>
<reference evidence="3 4" key="1">
    <citation type="submission" date="2015-08" db="EMBL/GenBank/DDBJ databases">
        <title>Ancestral chromatin configuration constrains chromatin evolution on differentiating sex chromosomes in Drosophila.</title>
        <authorList>
            <person name="Zhou Q."/>
            <person name="Bachtrog D."/>
        </authorList>
    </citation>
    <scope>NUCLEOTIDE SEQUENCE [LARGE SCALE GENOMIC DNA]</scope>
    <source>
        <tissue evidence="3">Whole larvae</tissue>
    </source>
</reference>
<sequence>MNGLVSLIFFVLLLNVLGIKSCPCPSPSPPEPPDSDEVTTTPPPPPPPPIVNRIRNNNIHNNANMIESDNNNSNRIAMVQDPMGVFSRRSAVKKRRGAKQKVKISVHV</sequence>
<evidence type="ECO:0000256" key="1">
    <source>
        <dbReference type="SAM" id="MobiDB-lite"/>
    </source>
</evidence>
<keyword evidence="4" id="KW-1185">Reference proteome</keyword>